<proteinExistence type="predicted"/>
<accession>A0A142VXT9</accession>
<name>A0A142VXT9_9SPHN</name>
<keyword evidence="2" id="KW-0732">Signal</keyword>
<evidence type="ECO:0000259" key="3">
    <source>
        <dbReference type="Pfam" id="PF07715"/>
    </source>
</evidence>
<dbReference type="RefSeq" id="WP_062901116.1">
    <property type="nucleotide sequence ID" value="NZ_CP013342.1"/>
</dbReference>
<dbReference type="PANTHER" id="PTHR30069:SF37">
    <property type="entry name" value="FERRIC VIBRIOBACTIN RECEPTOR VIUA"/>
    <property type="match status" value="1"/>
</dbReference>
<dbReference type="GO" id="GO:0009279">
    <property type="term" value="C:cell outer membrane"/>
    <property type="evidence" value="ECO:0007669"/>
    <property type="project" value="TreeGrafter"/>
</dbReference>
<gene>
    <name evidence="4" type="ORF">AOA14_05750</name>
</gene>
<sequence>MRMTSAMALAAALAASMSATTACAQDAAVDSAAPPPVPAPAAAPASGGSARQVFTPADFVRYAPKNAYDMLNQVPGFSIRDNEQLRGLGQATGNVLFNGERPSTKSDDMVTLLSRIPAGNVERIEIVDGASLDIPGLSGQVANIVYRADDFSGQFAWKPEFRAHYAHPLYTRGDISVRGRKGAIEYELGLYNNDSARSSAGGPTIITDGDGNIIERRHDVWRSPYDTPKLSGRLTWDGPADTVGHLGAHYQRIYNPYVEFGRRTRDGAPDEYRTVRENPNSWNYEVNGDYQFGVGPGKLKLIGLRRFSHEPYSQEVITSFSDGSPAVGDRFTQTGDIGETIARGEYQWKMLGGDWELSGEAAFNTLDNVAALYTLDPTGAFVELPFPGGTGGVKEDRYESLLSFGRKITDKLNVQIVAGAERSTITQSGANGLTRSFFRPKGSLSIAWAPAPDFDMSLKIRRRVLQLSFYDFLARAFLNDDNQNGSNTDLRPQQDWSYELEVNKRFGAWGSTKLFFVYRDVEDRVDVIPIGDGEGVGNIAKARAGAIDWTSTINLDPAGIKGMKIETRLLLQKSSLRDPFTGETRQWNGFTDRVVELSLRHDIPGSDWAWGASANHSHYQPVYRRNQIDTAWEGPVFANIFVENKDVFGLTVRATVANILNARSKRDRTVWTGLRGESPIAFVEKRDRLIGPIFAFSVRGKF</sequence>
<dbReference type="STRING" id="1219058.AOA14_05750"/>
<keyword evidence="4" id="KW-0675">Receptor</keyword>
<feature type="signal peptide" evidence="2">
    <location>
        <begin position="1"/>
        <end position="24"/>
    </location>
</feature>
<evidence type="ECO:0000256" key="1">
    <source>
        <dbReference type="SAM" id="MobiDB-lite"/>
    </source>
</evidence>
<dbReference type="Gene3D" id="2.170.130.10">
    <property type="entry name" value="TonB-dependent receptor, plug domain"/>
    <property type="match status" value="1"/>
</dbReference>
<dbReference type="EMBL" id="CP013342">
    <property type="protein sequence ID" value="AMU94107.1"/>
    <property type="molecule type" value="Genomic_DNA"/>
</dbReference>
<evidence type="ECO:0000256" key="2">
    <source>
        <dbReference type="SAM" id="SignalP"/>
    </source>
</evidence>
<protein>
    <submittedName>
        <fullName evidence="4">TonB-dependent receptor</fullName>
    </submittedName>
</protein>
<dbReference type="GO" id="GO:0015344">
    <property type="term" value="F:siderophore uptake transmembrane transporter activity"/>
    <property type="evidence" value="ECO:0007669"/>
    <property type="project" value="TreeGrafter"/>
</dbReference>
<dbReference type="PROSITE" id="PS51257">
    <property type="entry name" value="PROKAR_LIPOPROTEIN"/>
    <property type="match status" value="1"/>
</dbReference>
<reference evidence="5" key="1">
    <citation type="submission" date="2015-11" db="EMBL/GenBank/DDBJ databases">
        <title>Complete genome sequence of a polyethylene glycol-degrading strain Sphingopyxis terrae strain 203-1 (NBRC 15098).</title>
        <authorList>
            <person name="Yoshiyuki O."/>
            <person name="Shouta N."/>
            <person name="Nagata Y."/>
            <person name="Numata M."/>
            <person name="Tsuchikane K."/>
            <person name="Hosoyama A."/>
            <person name="Yamazoe A."/>
            <person name="Tsuda M."/>
            <person name="Fujita N."/>
            <person name="Kawai F."/>
        </authorList>
    </citation>
    <scope>NUCLEOTIDE SEQUENCE [LARGE SCALE GENOMIC DNA]</scope>
    <source>
        <strain evidence="5">203-1</strain>
    </source>
</reference>
<dbReference type="InterPro" id="IPR039426">
    <property type="entry name" value="TonB-dep_rcpt-like"/>
</dbReference>
<dbReference type="Proteomes" id="UP000076234">
    <property type="component" value="Chromosome"/>
</dbReference>
<reference evidence="4 5" key="2">
    <citation type="journal article" date="2016" name="Genome Announc.">
        <title>Complete Genome Sequence of Sphingopyxis terrae Strain 203-1 (NBRC 111660), a Polyethylene Glycol Degrader.</title>
        <authorList>
            <person name="Ohtsubo Y."/>
            <person name="Nonoyama S."/>
            <person name="Nagata Y."/>
            <person name="Numata M."/>
            <person name="Tsuchikane K."/>
            <person name="Hosoyama A."/>
            <person name="Yamazoe A."/>
            <person name="Tsuda M."/>
            <person name="Fujita N."/>
            <person name="Kawai F."/>
        </authorList>
    </citation>
    <scope>NUCLEOTIDE SEQUENCE [LARGE SCALE GENOMIC DNA]</scope>
    <source>
        <strain evidence="4 5">203-1</strain>
    </source>
</reference>
<feature type="chain" id="PRO_5007502486" evidence="2">
    <location>
        <begin position="25"/>
        <end position="702"/>
    </location>
</feature>
<dbReference type="GO" id="GO:0044718">
    <property type="term" value="P:siderophore transmembrane transport"/>
    <property type="evidence" value="ECO:0007669"/>
    <property type="project" value="TreeGrafter"/>
</dbReference>
<dbReference type="InterPro" id="IPR012910">
    <property type="entry name" value="Plug_dom"/>
</dbReference>
<dbReference type="KEGG" id="ster:AOA14_05750"/>
<dbReference type="PANTHER" id="PTHR30069">
    <property type="entry name" value="TONB-DEPENDENT OUTER MEMBRANE RECEPTOR"/>
    <property type="match status" value="1"/>
</dbReference>
<feature type="region of interest" description="Disordered" evidence="1">
    <location>
        <begin position="30"/>
        <end position="49"/>
    </location>
</feature>
<dbReference type="InterPro" id="IPR037066">
    <property type="entry name" value="Plug_dom_sf"/>
</dbReference>
<feature type="domain" description="TonB-dependent receptor plug" evidence="3">
    <location>
        <begin position="49"/>
        <end position="131"/>
    </location>
</feature>
<dbReference type="Pfam" id="PF07715">
    <property type="entry name" value="Plug"/>
    <property type="match status" value="1"/>
</dbReference>
<organism evidence="4 5">
    <name type="scientific">Sphingopyxis terrae subsp. terrae NBRC 15098</name>
    <dbReference type="NCBI Taxonomy" id="1219058"/>
    <lineage>
        <taxon>Bacteria</taxon>
        <taxon>Pseudomonadati</taxon>
        <taxon>Pseudomonadota</taxon>
        <taxon>Alphaproteobacteria</taxon>
        <taxon>Sphingomonadales</taxon>
        <taxon>Sphingomonadaceae</taxon>
        <taxon>Sphingopyxis</taxon>
    </lineage>
</organism>
<dbReference type="SUPFAM" id="SSF56935">
    <property type="entry name" value="Porins"/>
    <property type="match status" value="1"/>
</dbReference>
<evidence type="ECO:0000313" key="4">
    <source>
        <dbReference type="EMBL" id="AMU94107.1"/>
    </source>
</evidence>
<evidence type="ECO:0000313" key="5">
    <source>
        <dbReference type="Proteomes" id="UP000076234"/>
    </source>
</evidence>
<dbReference type="AlphaFoldDB" id="A0A142VXT9"/>